<dbReference type="Proteomes" id="UP000018888">
    <property type="component" value="Unassembled WGS sequence"/>
</dbReference>
<feature type="transmembrane region" description="Helical" evidence="1">
    <location>
        <begin position="31"/>
        <end position="49"/>
    </location>
</feature>
<keyword evidence="3" id="KW-1185">Reference proteome</keyword>
<organism evidence="2 3">
    <name type="scientific">Rhizophagus irregularis (strain DAOM 181602 / DAOM 197198 / MUCL 43194)</name>
    <name type="common">Arbuscular mycorrhizal fungus</name>
    <name type="synonym">Glomus intraradices</name>
    <dbReference type="NCBI Taxonomy" id="747089"/>
    <lineage>
        <taxon>Eukaryota</taxon>
        <taxon>Fungi</taxon>
        <taxon>Fungi incertae sedis</taxon>
        <taxon>Mucoromycota</taxon>
        <taxon>Glomeromycotina</taxon>
        <taxon>Glomeromycetes</taxon>
        <taxon>Glomerales</taxon>
        <taxon>Glomeraceae</taxon>
        <taxon>Rhizophagus</taxon>
    </lineage>
</organism>
<name>A0A2P4PGJ7_RHIID</name>
<accession>A0A2P4PGJ7</accession>
<proteinExistence type="predicted"/>
<comment type="caution">
    <text evidence="2">The sequence shown here is derived from an EMBL/GenBank/DDBJ whole genome shotgun (WGS) entry which is preliminary data.</text>
</comment>
<reference evidence="2 3" key="1">
    <citation type="journal article" date="2013" name="Proc. Natl. Acad. Sci. U.S.A.">
        <title>Genome of an arbuscular mycorrhizal fungus provides insight into the oldest plant symbiosis.</title>
        <authorList>
            <person name="Tisserant E."/>
            <person name="Malbreil M."/>
            <person name="Kuo A."/>
            <person name="Kohler A."/>
            <person name="Symeonidi A."/>
            <person name="Balestrini R."/>
            <person name="Charron P."/>
            <person name="Duensing N."/>
            <person name="Frei Dit Frey N."/>
            <person name="Gianinazzi-Pearson V."/>
            <person name="Gilbert L.B."/>
            <person name="Handa Y."/>
            <person name="Herr J.R."/>
            <person name="Hijri M."/>
            <person name="Koul R."/>
            <person name="Kawaguchi M."/>
            <person name="Krajinski F."/>
            <person name="Lammers P.J."/>
            <person name="Masclaux F.G."/>
            <person name="Murat C."/>
            <person name="Morin E."/>
            <person name="Ndikumana S."/>
            <person name="Pagni M."/>
            <person name="Petitpierre D."/>
            <person name="Requena N."/>
            <person name="Rosikiewicz P."/>
            <person name="Riley R."/>
            <person name="Saito K."/>
            <person name="San Clemente H."/>
            <person name="Shapiro H."/>
            <person name="van Tuinen D."/>
            <person name="Becard G."/>
            <person name="Bonfante P."/>
            <person name="Paszkowski U."/>
            <person name="Shachar-Hill Y.Y."/>
            <person name="Tuskan G.A."/>
            <person name="Young P.W."/>
            <person name="Sanders I.R."/>
            <person name="Henrissat B."/>
            <person name="Rensing S.A."/>
            <person name="Grigoriev I.V."/>
            <person name="Corradi N."/>
            <person name="Roux C."/>
            <person name="Martin F."/>
        </authorList>
    </citation>
    <scope>NUCLEOTIDE SEQUENCE [LARGE SCALE GENOMIC DNA]</scope>
    <source>
        <strain evidence="2 3">DAOM 197198</strain>
    </source>
</reference>
<dbReference type="AlphaFoldDB" id="A0A2P4PGJ7"/>
<keyword evidence="1" id="KW-0472">Membrane</keyword>
<gene>
    <name evidence="2" type="ORF">GLOIN_2v1782849</name>
</gene>
<evidence type="ECO:0000313" key="2">
    <source>
        <dbReference type="EMBL" id="POG64516.1"/>
    </source>
</evidence>
<keyword evidence="1" id="KW-0812">Transmembrane</keyword>
<evidence type="ECO:0000313" key="3">
    <source>
        <dbReference type="Proteomes" id="UP000018888"/>
    </source>
</evidence>
<reference evidence="2 3" key="2">
    <citation type="journal article" date="2018" name="New Phytol.">
        <title>High intraspecific genome diversity in the model arbuscular mycorrhizal symbiont Rhizophagus irregularis.</title>
        <authorList>
            <person name="Chen E.C.H."/>
            <person name="Morin E."/>
            <person name="Beaudet D."/>
            <person name="Noel J."/>
            <person name="Yildirir G."/>
            <person name="Ndikumana S."/>
            <person name="Charron P."/>
            <person name="St-Onge C."/>
            <person name="Giorgi J."/>
            <person name="Kruger M."/>
            <person name="Marton T."/>
            <person name="Ropars J."/>
            <person name="Grigoriev I.V."/>
            <person name="Hainaut M."/>
            <person name="Henrissat B."/>
            <person name="Roux C."/>
            <person name="Martin F."/>
            <person name="Corradi N."/>
        </authorList>
    </citation>
    <scope>NUCLEOTIDE SEQUENCE [LARGE SCALE GENOMIC DNA]</scope>
    <source>
        <strain evidence="2 3">DAOM 197198</strain>
    </source>
</reference>
<dbReference type="EMBL" id="AUPC02000239">
    <property type="protein sequence ID" value="POG64516.1"/>
    <property type="molecule type" value="Genomic_DNA"/>
</dbReference>
<protein>
    <submittedName>
        <fullName evidence="2">Uncharacterized protein</fullName>
    </submittedName>
</protein>
<keyword evidence="1" id="KW-1133">Transmembrane helix</keyword>
<evidence type="ECO:0000256" key="1">
    <source>
        <dbReference type="SAM" id="Phobius"/>
    </source>
</evidence>
<sequence>MHNPKNFYTKELDTAVFVKIVKIKMVKRGEGLVVTTIVTLMILCSTQLLPLKESTALDG</sequence>